<dbReference type="PANTHER" id="PTHR30466">
    <property type="entry name" value="FLAVIN REDUCTASE"/>
    <property type="match status" value="1"/>
</dbReference>
<evidence type="ECO:0000313" key="5">
    <source>
        <dbReference type="Proteomes" id="UP000481339"/>
    </source>
</evidence>
<dbReference type="SUPFAM" id="SSF50475">
    <property type="entry name" value="FMN-binding split barrel"/>
    <property type="match status" value="1"/>
</dbReference>
<dbReference type="Proteomes" id="UP000481339">
    <property type="component" value="Unassembled WGS sequence"/>
</dbReference>
<organism evidence="4 5">
    <name type="scientific">Pseudoclavibacter caeni</name>
    <dbReference type="NCBI Taxonomy" id="908846"/>
    <lineage>
        <taxon>Bacteria</taxon>
        <taxon>Bacillati</taxon>
        <taxon>Actinomycetota</taxon>
        <taxon>Actinomycetes</taxon>
        <taxon>Micrococcales</taxon>
        <taxon>Microbacteriaceae</taxon>
        <taxon>Pseudoclavibacter</taxon>
    </lineage>
</organism>
<keyword evidence="2" id="KW-0560">Oxidoreductase</keyword>
<name>A0A7C8BSK9_9MICO</name>
<dbReference type="InterPro" id="IPR050268">
    <property type="entry name" value="NADH-dep_flavin_reductase"/>
</dbReference>
<protein>
    <submittedName>
        <fullName evidence="4">Flavin reductase family protein</fullName>
    </submittedName>
</protein>
<sequence length="177" mass="18770">MSIAPATADTRQASVTSTDDLDDQTLRRVFGAFPSGVVVLGAQTEDGPQALVASSFTVGVSLHPPLVSVAVQRSSQTWPRIRTAPAIGVSYAGEVHAGVLRQLAGRDRAHRFDGVGTIVTPHDALLLAGSPVHLETVLHAEIAAGDHTVALLEVRHVHEEPEHRPLLWHASGVRTLD</sequence>
<dbReference type="InterPro" id="IPR012349">
    <property type="entry name" value="Split_barrel_FMN-bd"/>
</dbReference>
<dbReference type="OrthoDB" id="9792858at2"/>
<dbReference type="GO" id="GO:0010181">
    <property type="term" value="F:FMN binding"/>
    <property type="evidence" value="ECO:0007669"/>
    <property type="project" value="InterPro"/>
</dbReference>
<dbReference type="EMBL" id="WBKA01000001">
    <property type="protein sequence ID" value="KAB1633788.1"/>
    <property type="molecule type" value="Genomic_DNA"/>
</dbReference>
<reference evidence="4 5" key="1">
    <citation type="submission" date="2019-09" db="EMBL/GenBank/DDBJ databases">
        <title>Phylogeny of genus Pseudoclavibacter and closely related genus.</title>
        <authorList>
            <person name="Li Y."/>
        </authorList>
    </citation>
    <scope>NUCLEOTIDE SEQUENCE [LARGE SCALE GENOMIC DNA]</scope>
    <source>
        <strain evidence="4 5">JCM 16921</strain>
    </source>
</reference>
<gene>
    <name evidence="4" type="ORF">F8O02_02415</name>
</gene>
<evidence type="ECO:0000256" key="1">
    <source>
        <dbReference type="ARBA" id="ARBA00008898"/>
    </source>
</evidence>
<evidence type="ECO:0000256" key="2">
    <source>
        <dbReference type="ARBA" id="ARBA00023002"/>
    </source>
</evidence>
<dbReference type="GO" id="GO:0042602">
    <property type="term" value="F:riboflavin reductase (NADPH) activity"/>
    <property type="evidence" value="ECO:0007669"/>
    <property type="project" value="TreeGrafter"/>
</dbReference>
<dbReference type="RefSeq" id="WP_158035625.1">
    <property type="nucleotide sequence ID" value="NZ_BAAAZV010000013.1"/>
</dbReference>
<feature type="domain" description="Flavin reductase like" evidence="3">
    <location>
        <begin position="30"/>
        <end position="175"/>
    </location>
</feature>
<dbReference type="Gene3D" id="2.30.110.10">
    <property type="entry name" value="Electron Transport, Fmn-binding Protein, Chain A"/>
    <property type="match status" value="1"/>
</dbReference>
<proteinExistence type="inferred from homology"/>
<dbReference type="AlphaFoldDB" id="A0A7C8BSK9"/>
<comment type="caution">
    <text evidence="4">The sequence shown here is derived from an EMBL/GenBank/DDBJ whole genome shotgun (WGS) entry which is preliminary data.</text>
</comment>
<dbReference type="SMART" id="SM00903">
    <property type="entry name" value="Flavin_Reduct"/>
    <property type="match status" value="1"/>
</dbReference>
<accession>A0A7C8BSK9</accession>
<comment type="similarity">
    <text evidence="1">Belongs to the non-flavoprotein flavin reductase family.</text>
</comment>
<dbReference type="InterPro" id="IPR002563">
    <property type="entry name" value="Flavin_Rdtase-like_dom"/>
</dbReference>
<evidence type="ECO:0000259" key="3">
    <source>
        <dbReference type="SMART" id="SM00903"/>
    </source>
</evidence>
<evidence type="ECO:0000313" key="4">
    <source>
        <dbReference type="EMBL" id="KAB1633788.1"/>
    </source>
</evidence>
<keyword evidence="5" id="KW-1185">Reference proteome</keyword>
<dbReference type="Pfam" id="PF01613">
    <property type="entry name" value="Flavin_Reduct"/>
    <property type="match status" value="1"/>
</dbReference>
<dbReference type="PANTHER" id="PTHR30466:SF11">
    <property type="entry name" value="FLAVIN-DEPENDENT MONOOXYGENASE, REDUCTASE SUBUNIT HSAB"/>
    <property type="match status" value="1"/>
</dbReference>